<protein>
    <submittedName>
        <fullName evidence="1">Uncharacterized protein</fullName>
    </submittedName>
</protein>
<dbReference type="Gene3D" id="1.25.40.10">
    <property type="entry name" value="Tetratricopeptide repeat domain"/>
    <property type="match status" value="1"/>
</dbReference>
<evidence type="ECO:0000313" key="1">
    <source>
        <dbReference type="EMBL" id="GAO30375.1"/>
    </source>
</evidence>
<name>A0A0E9LZU9_9BACT</name>
<reference evidence="1 2" key="1">
    <citation type="journal article" date="2015" name="Microbes Environ.">
        <title>Distribution and evolution of nitrogen fixation genes in the phylum bacteroidetes.</title>
        <authorList>
            <person name="Inoue J."/>
            <person name="Oshima K."/>
            <person name="Suda W."/>
            <person name="Sakamoto M."/>
            <person name="Iino T."/>
            <person name="Noda S."/>
            <person name="Hongoh Y."/>
            <person name="Hattori M."/>
            <person name="Ohkuma M."/>
        </authorList>
    </citation>
    <scope>NUCLEOTIDE SEQUENCE [LARGE SCALE GENOMIC DNA]</scope>
    <source>
        <strain evidence="1">JCM 15548</strain>
    </source>
</reference>
<dbReference type="SUPFAM" id="SSF48452">
    <property type="entry name" value="TPR-like"/>
    <property type="match status" value="1"/>
</dbReference>
<dbReference type="OrthoDB" id="1110381at2"/>
<sequence length="811" mass="92294">MPIYEKLLERKNRDADYNYYYGVSLFKLNQSYDEAIQRLKIAASRPPEADVHFYLGQLYQRVYETQLAEEQYQLFLKKQKGNNEMTDRAKRAIEDCQAAERLINKHFNIEVIQKDTIDKADLLTYYHLSKDAGKLLTAGEFFSVGVHPDQIVFRTERSNEVFFPLLGSSGKYDLYKIVRLLDAWTEAEFLEGSINSDYNDLYPFMLTDGTTIYFSSDRPGGMGGLDIYQSFFDPQSGTFSEPANLGPPFNSPDDDYLLVPDIYAGRAWFATNRGVGSERLVIAEIVWDDQVIRNLTQNVHQIKTLAALPVSENALPRASSTLSSRNAPKKERKTELFRFQVSDTLVYTQFEHFQSKEALSAFRDGFTISQKRDSLTLLMGNKRKAYSQSYNQQELKQLIEQIVALEKQTYGLEESINSHYQKARRMELDHIRQQIREGRYAPKTSTQKMPDQPTELQTILANLKKGELSFYTDAEFQRKMEERAPMYRTLFNPSQIAELQRADSLSVWANILSLESARLLEESRNITTQPVNLKDRITNGSDIEEEMSQQMEDLIHQSREYKRNSLILYEQALDHKYRLYYERALALGASSNQAGSEELASHARTRYNEADESIKRLQTYHPEQLERLLALKRQSNEMLEESLNIQMAGTAQAMVTSPASQTGTRFTDISGSVAPSYPAIHKNEAGVATGQPARRDETPSDIVAGAFATAQPGTGQTEPATTQTPMPLEYRIQIGVFRNEPNAAALANIPQISSEALPDKPLRKYFSGSWPAYETAKSQVENIREAGFPGAFVVAFFNGQQISLEEARKKE</sequence>
<dbReference type="Pfam" id="PF07676">
    <property type="entry name" value="PD40"/>
    <property type="match status" value="1"/>
</dbReference>
<dbReference type="InterPro" id="IPR011659">
    <property type="entry name" value="WD40"/>
</dbReference>
<evidence type="ECO:0000313" key="2">
    <source>
        <dbReference type="Proteomes" id="UP000032900"/>
    </source>
</evidence>
<dbReference type="AlphaFoldDB" id="A0A0E9LZU9"/>
<dbReference type="InterPro" id="IPR011990">
    <property type="entry name" value="TPR-like_helical_dom_sf"/>
</dbReference>
<gene>
    <name evidence="1" type="ORF">JCM15548_12640</name>
</gene>
<comment type="caution">
    <text evidence="1">The sequence shown here is derived from an EMBL/GenBank/DDBJ whole genome shotgun (WGS) entry which is preliminary data.</text>
</comment>
<dbReference type="Proteomes" id="UP000032900">
    <property type="component" value="Unassembled WGS sequence"/>
</dbReference>
<keyword evidence="2" id="KW-1185">Reference proteome</keyword>
<dbReference type="STRING" id="1236989.JCM15548_12640"/>
<accession>A0A0E9LZU9</accession>
<organism evidence="1 2">
    <name type="scientific">Geofilum rubicundum JCM 15548</name>
    <dbReference type="NCBI Taxonomy" id="1236989"/>
    <lineage>
        <taxon>Bacteria</taxon>
        <taxon>Pseudomonadati</taxon>
        <taxon>Bacteroidota</taxon>
        <taxon>Bacteroidia</taxon>
        <taxon>Marinilabiliales</taxon>
        <taxon>Marinilabiliaceae</taxon>
        <taxon>Geofilum</taxon>
    </lineage>
</organism>
<dbReference type="EMBL" id="BAZW01000022">
    <property type="protein sequence ID" value="GAO30375.1"/>
    <property type="molecule type" value="Genomic_DNA"/>
</dbReference>
<proteinExistence type="predicted"/>
<dbReference type="RefSeq" id="WP_062125308.1">
    <property type="nucleotide sequence ID" value="NZ_BAZW01000022.1"/>
</dbReference>